<dbReference type="Proteomes" id="UP001595859">
    <property type="component" value="Unassembled WGS sequence"/>
</dbReference>
<evidence type="ECO:0000313" key="1">
    <source>
        <dbReference type="EMBL" id="MFC4855611.1"/>
    </source>
</evidence>
<comment type="caution">
    <text evidence="1">The sequence shown here is derived from an EMBL/GenBank/DDBJ whole genome shotgun (WGS) entry which is preliminary data.</text>
</comment>
<proteinExistence type="predicted"/>
<dbReference type="EMBL" id="JBHSIS010000008">
    <property type="protein sequence ID" value="MFC4855611.1"/>
    <property type="molecule type" value="Genomic_DNA"/>
</dbReference>
<dbReference type="RefSeq" id="WP_378057573.1">
    <property type="nucleotide sequence ID" value="NZ_JBHSIS010000008.1"/>
</dbReference>
<name>A0ABV9S552_9PSEU</name>
<accession>A0ABV9S552</accession>
<organism evidence="1 2">
    <name type="scientific">Actinophytocola glycyrrhizae</name>
    <dbReference type="NCBI Taxonomy" id="2044873"/>
    <lineage>
        <taxon>Bacteria</taxon>
        <taxon>Bacillati</taxon>
        <taxon>Actinomycetota</taxon>
        <taxon>Actinomycetes</taxon>
        <taxon>Pseudonocardiales</taxon>
        <taxon>Pseudonocardiaceae</taxon>
    </lineage>
</organism>
<keyword evidence="2" id="KW-1185">Reference proteome</keyword>
<protein>
    <submittedName>
        <fullName evidence="1">XRE family transcriptional regulator</fullName>
    </submittedName>
</protein>
<evidence type="ECO:0000313" key="2">
    <source>
        <dbReference type="Proteomes" id="UP001595859"/>
    </source>
</evidence>
<sequence length="357" mass="39690">MVDPALRLAQKLRQLRIEGLAGTSITQRELGAAIGASGPLISSWESSSKPKAPPHARLASYCSFFATERSVAQQPFRVLPVAQLTSTERARRDELLHELTSLWNEVKGHKPGPAAANAFTHGHWHFPAGEDITIVCSALPPDYLEPMPYTDPNAPDYVELYKYADLDALLELFGHLRAANPHSDVRVRTPDKVETDDYGTHLVLLGGVDWNSITAEFLHRLDVPVRQLPRENEAEAGGFVVGEGEDERLYAPELRREGDREILVKDVAHFSRAPSPLHDTRTVTICNGMYARGTHGIVRALTDAKFRDGNETYLRTRFAGEKAFSIVSRVKVFLGKTVTPDWSSSEDVLHEWPVRVA</sequence>
<reference evidence="2" key="1">
    <citation type="journal article" date="2019" name="Int. J. Syst. Evol. Microbiol.">
        <title>The Global Catalogue of Microorganisms (GCM) 10K type strain sequencing project: providing services to taxonomists for standard genome sequencing and annotation.</title>
        <authorList>
            <consortium name="The Broad Institute Genomics Platform"/>
            <consortium name="The Broad Institute Genome Sequencing Center for Infectious Disease"/>
            <person name="Wu L."/>
            <person name="Ma J."/>
        </authorList>
    </citation>
    <scope>NUCLEOTIDE SEQUENCE [LARGE SCALE GENOMIC DNA]</scope>
    <source>
        <strain evidence="2">ZS-22-S1</strain>
    </source>
</reference>
<gene>
    <name evidence="1" type="ORF">ACFPCV_19040</name>
</gene>